<dbReference type="InterPro" id="IPR036505">
    <property type="entry name" value="Amidase/PGRP_sf"/>
</dbReference>
<keyword evidence="5" id="KW-1185">Reference proteome</keyword>
<dbReference type="EMBL" id="CACRUE010000030">
    <property type="protein sequence ID" value="VYU17287.1"/>
    <property type="molecule type" value="Genomic_DNA"/>
</dbReference>
<keyword evidence="1" id="KW-1133">Transmembrane helix</keyword>
<organism evidence="4">
    <name type="scientific">Intestinibacter bartlettii</name>
    <dbReference type="NCBI Taxonomy" id="261299"/>
    <lineage>
        <taxon>Bacteria</taxon>
        <taxon>Bacillati</taxon>
        <taxon>Bacillota</taxon>
        <taxon>Clostridia</taxon>
        <taxon>Peptostreptococcales</taxon>
        <taxon>Peptostreptococcaceae</taxon>
        <taxon>Intestinibacter</taxon>
    </lineage>
</organism>
<gene>
    <name evidence="4" type="ORF">IBLFYP30_01925</name>
    <name evidence="3" type="ORF">LIP50_11540</name>
</gene>
<dbReference type="SUPFAM" id="SSF55846">
    <property type="entry name" value="N-acetylmuramoyl-L-alanine amidase-like"/>
    <property type="match status" value="1"/>
</dbReference>
<keyword evidence="1" id="KW-0812">Transmembrane</keyword>
<feature type="transmembrane region" description="Helical" evidence="1">
    <location>
        <begin position="20"/>
        <end position="40"/>
    </location>
</feature>
<dbReference type="CDD" id="cd06583">
    <property type="entry name" value="PGRP"/>
    <property type="match status" value="1"/>
</dbReference>
<dbReference type="Gene3D" id="3.40.80.10">
    <property type="entry name" value="Peptidoglycan recognition protein-like"/>
    <property type="match status" value="1"/>
</dbReference>
<dbReference type="GO" id="GO:0008745">
    <property type="term" value="F:N-acetylmuramoyl-L-alanine amidase activity"/>
    <property type="evidence" value="ECO:0007669"/>
    <property type="project" value="InterPro"/>
</dbReference>
<dbReference type="GO" id="GO:0009253">
    <property type="term" value="P:peptidoglycan catabolic process"/>
    <property type="evidence" value="ECO:0007669"/>
    <property type="project" value="InterPro"/>
</dbReference>
<sequence length="229" mass="26202">MSKRQLKSIDIDFFKKNKNITFYLIMIVFLICLLISKLNLSYGSSSKSYVSDNVLINGTKIGRAEVISDKLLEKGSCISAQVIKPTDVVIHQTACIDVDAEQMYESLKNANSDPYAGTSYSKYRNASWTITVGYDKIIQNIPLNWQAYAQGTQEGNLTGISIEICMYTNAMKQQQAYLNAIELYKVLKNYQNDLGLKKHQDYNGKQCPEWLLEGKYGMDWDWFKEKCME</sequence>
<keyword evidence="1" id="KW-0472">Membrane</keyword>
<proteinExistence type="predicted"/>
<dbReference type="AlphaFoldDB" id="A0A6N3CUE4"/>
<reference evidence="3 5" key="2">
    <citation type="submission" date="2021-10" db="EMBL/GenBank/DDBJ databases">
        <title>Collection of gut derived symbiotic bacterial strains cultured from healthy donors.</title>
        <authorList>
            <person name="Lin H."/>
            <person name="Littmann E."/>
            <person name="Claire K."/>
            <person name="Pamer E."/>
        </authorList>
    </citation>
    <scope>NUCLEOTIDE SEQUENCE [LARGE SCALE GENOMIC DNA]</scope>
    <source>
        <strain evidence="3 5">MSK.17.68</strain>
    </source>
</reference>
<evidence type="ECO:0000313" key="3">
    <source>
        <dbReference type="EMBL" id="MCB5446836.1"/>
    </source>
</evidence>
<dbReference type="EMBL" id="JAJBMB010000013">
    <property type="protein sequence ID" value="MCB5446836.1"/>
    <property type="molecule type" value="Genomic_DNA"/>
</dbReference>
<protein>
    <submittedName>
        <fullName evidence="4">N-acetylmuramoyl-L-alanine amidase</fullName>
    </submittedName>
    <submittedName>
        <fullName evidence="3">Peptidoglycan recognition protein family protein</fullName>
    </submittedName>
</protein>
<evidence type="ECO:0000256" key="1">
    <source>
        <dbReference type="SAM" id="Phobius"/>
    </source>
</evidence>
<dbReference type="GeneID" id="89564431"/>
<dbReference type="InterPro" id="IPR002502">
    <property type="entry name" value="Amidase_domain"/>
</dbReference>
<evidence type="ECO:0000313" key="5">
    <source>
        <dbReference type="Proteomes" id="UP001299409"/>
    </source>
</evidence>
<reference evidence="4" key="1">
    <citation type="submission" date="2019-11" db="EMBL/GenBank/DDBJ databases">
        <authorList>
            <person name="Feng L."/>
        </authorList>
    </citation>
    <scope>NUCLEOTIDE SEQUENCE</scope>
    <source>
        <strain evidence="4">IbartlettiiLFYP30</strain>
    </source>
</reference>
<feature type="domain" description="N-acetylmuramoyl-L-alanine amidase" evidence="2">
    <location>
        <begin position="85"/>
        <end position="209"/>
    </location>
</feature>
<evidence type="ECO:0000313" key="4">
    <source>
        <dbReference type="EMBL" id="VYU17287.1"/>
    </source>
</evidence>
<evidence type="ECO:0000259" key="2">
    <source>
        <dbReference type="Pfam" id="PF01510"/>
    </source>
</evidence>
<dbReference type="RefSeq" id="WP_024037431.1">
    <property type="nucleotide sequence ID" value="NZ_BAABXU010000001.1"/>
</dbReference>
<accession>A0A6N3CUE4</accession>
<dbReference type="Pfam" id="PF01510">
    <property type="entry name" value="Amidase_2"/>
    <property type="match status" value="1"/>
</dbReference>
<dbReference type="Proteomes" id="UP001299409">
    <property type="component" value="Unassembled WGS sequence"/>
</dbReference>
<name>A0A6N3CUE4_9FIRM</name>